<protein>
    <submittedName>
        <fullName evidence="11">Guanine nucleotide binding protein, alpha subunit</fullName>
    </submittedName>
</protein>
<evidence type="ECO:0000313" key="11">
    <source>
        <dbReference type="EMBL" id="ORZ19389.1"/>
    </source>
</evidence>
<dbReference type="SMART" id="SM00275">
    <property type="entry name" value="G_alpha"/>
    <property type="match status" value="1"/>
</dbReference>
<proteinExistence type="predicted"/>
<keyword evidence="8" id="KW-0449">Lipoprotein</keyword>
<evidence type="ECO:0000313" key="12">
    <source>
        <dbReference type="Proteomes" id="UP000193560"/>
    </source>
</evidence>
<dbReference type="OrthoDB" id="5817230at2759"/>
<feature type="binding site" evidence="10">
    <location>
        <position position="211"/>
    </location>
    <ligand>
        <name>Mg(2+)</name>
        <dbReference type="ChEBI" id="CHEBI:18420"/>
    </ligand>
</feature>
<keyword evidence="1" id="KW-0519">Myristate</keyword>
<dbReference type="CDD" id="cd00066">
    <property type="entry name" value="G-alpha"/>
    <property type="match status" value="1"/>
</dbReference>
<keyword evidence="2 10" id="KW-0479">Metal-binding</keyword>
<evidence type="ECO:0000256" key="6">
    <source>
        <dbReference type="ARBA" id="ARBA00023139"/>
    </source>
</evidence>
<evidence type="ECO:0000256" key="10">
    <source>
        <dbReference type="PIRSR" id="PIRSR601019-2"/>
    </source>
</evidence>
<evidence type="ECO:0000256" key="2">
    <source>
        <dbReference type="ARBA" id="ARBA00022723"/>
    </source>
</evidence>
<reference evidence="11 12" key="1">
    <citation type="submission" date="2016-07" db="EMBL/GenBank/DDBJ databases">
        <title>Pervasive Adenine N6-methylation of Active Genes in Fungi.</title>
        <authorList>
            <consortium name="DOE Joint Genome Institute"/>
            <person name="Mondo S.J."/>
            <person name="Dannebaum R.O."/>
            <person name="Kuo R.C."/>
            <person name="Labutti K."/>
            <person name="Haridas S."/>
            <person name="Kuo A."/>
            <person name="Salamov A."/>
            <person name="Ahrendt S.R."/>
            <person name="Lipzen A."/>
            <person name="Sullivan W."/>
            <person name="Andreopoulos W.B."/>
            <person name="Clum A."/>
            <person name="Lindquist E."/>
            <person name="Daum C."/>
            <person name="Ramamoorthy G.K."/>
            <person name="Gryganskyi A."/>
            <person name="Culley D."/>
            <person name="Magnuson J.K."/>
            <person name="James T.Y."/>
            <person name="O'Malley M.A."/>
            <person name="Stajich J.E."/>
            <person name="Spatafora J.W."/>
            <person name="Visel A."/>
            <person name="Grigoriev I.V."/>
        </authorList>
    </citation>
    <scope>NUCLEOTIDE SEQUENCE [LARGE SCALE GENOMIC DNA]</scope>
    <source>
        <strain evidence="11 12">NRRL 1336</strain>
    </source>
</reference>
<dbReference type="FunFam" id="3.40.50.300:FF:000181">
    <property type="entry name" value="Guanine nucleotide-binding protein subunit alpha"/>
    <property type="match status" value="1"/>
</dbReference>
<evidence type="ECO:0000256" key="5">
    <source>
        <dbReference type="ARBA" id="ARBA00023134"/>
    </source>
</evidence>
<organism evidence="11 12">
    <name type="scientific">Absidia repens</name>
    <dbReference type="NCBI Taxonomy" id="90262"/>
    <lineage>
        <taxon>Eukaryota</taxon>
        <taxon>Fungi</taxon>
        <taxon>Fungi incertae sedis</taxon>
        <taxon>Mucoromycota</taxon>
        <taxon>Mucoromycotina</taxon>
        <taxon>Mucoromycetes</taxon>
        <taxon>Mucorales</taxon>
        <taxon>Cunninghamellaceae</taxon>
        <taxon>Absidia</taxon>
    </lineage>
</organism>
<dbReference type="AlphaFoldDB" id="A0A1X2IN06"/>
<evidence type="ECO:0000256" key="1">
    <source>
        <dbReference type="ARBA" id="ARBA00022707"/>
    </source>
</evidence>
<feature type="binding site" evidence="9">
    <location>
        <begin position="205"/>
        <end position="211"/>
    </location>
    <ligand>
        <name>GTP</name>
        <dbReference type="ChEBI" id="CHEBI:37565"/>
    </ligand>
</feature>
<keyword evidence="4 10" id="KW-0460">Magnesium</keyword>
<dbReference type="EMBL" id="MCGE01000007">
    <property type="protein sequence ID" value="ORZ19389.1"/>
    <property type="molecule type" value="Genomic_DNA"/>
</dbReference>
<dbReference type="InterPro" id="IPR011025">
    <property type="entry name" value="GproteinA_insert"/>
</dbReference>
<dbReference type="GO" id="GO:0010255">
    <property type="term" value="P:glucose mediated signaling pathway"/>
    <property type="evidence" value="ECO:0007669"/>
    <property type="project" value="UniProtKB-ARBA"/>
</dbReference>
<dbReference type="GO" id="GO:0005525">
    <property type="term" value="F:GTP binding"/>
    <property type="evidence" value="ECO:0007669"/>
    <property type="project" value="UniProtKB-KW"/>
</dbReference>
<feature type="binding site" evidence="9">
    <location>
        <begin position="299"/>
        <end position="302"/>
    </location>
    <ligand>
        <name>GTP</name>
        <dbReference type="ChEBI" id="CHEBI:37565"/>
    </ligand>
</feature>
<dbReference type="PRINTS" id="PR01241">
    <property type="entry name" value="GPROTEINAFNG"/>
</dbReference>
<dbReference type="FunFam" id="1.10.400.10:FF:000007">
    <property type="entry name" value="Guanine nucleotide-binding protein subunit alpha"/>
    <property type="match status" value="1"/>
</dbReference>
<dbReference type="InterPro" id="IPR001019">
    <property type="entry name" value="Gprotein_alpha_su"/>
</dbReference>
<keyword evidence="6" id="KW-0564">Palmitate</keyword>
<dbReference type="SUPFAM" id="SSF47895">
    <property type="entry name" value="Transducin (alpha subunit), insertion domain"/>
    <property type="match status" value="1"/>
</dbReference>
<dbReference type="InterPro" id="IPR002975">
    <property type="entry name" value="Fungi_Gprotein_alpha"/>
</dbReference>
<keyword evidence="5 9" id="KW-0342">GTP-binding</keyword>
<dbReference type="InterPro" id="IPR027417">
    <property type="entry name" value="P-loop_NTPase"/>
</dbReference>
<dbReference type="PROSITE" id="PS51882">
    <property type="entry name" value="G_ALPHA"/>
    <property type="match status" value="1"/>
</dbReference>
<keyword evidence="12" id="KW-1185">Reference proteome</keyword>
<dbReference type="GO" id="GO:0005737">
    <property type="term" value="C:cytoplasm"/>
    <property type="evidence" value="ECO:0007669"/>
    <property type="project" value="TreeGrafter"/>
</dbReference>
<dbReference type="GO" id="GO:0031683">
    <property type="term" value="F:G-protein beta/gamma-subunit complex binding"/>
    <property type="evidence" value="ECO:0007669"/>
    <property type="project" value="InterPro"/>
</dbReference>
<comment type="caution">
    <text evidence="11">The sequence shown here is derived from an EMBL/GenBank/DDBJ whole genome shotgun (WGS) entry which is preliminary data.</text>
</comment>
<feature type="binding site" evidence="9">
    <location>
        <begin position="230"/>
        <end position="234"/>
    </location>
    <ligand>
        <name>GTP</name>
        <dbReference type="ChEBI" id="CHEBI:37565"/>
    </ligand>
</feature>
<dbReference type="GO" id="GO:0032502">
    <property type="term" value="P:developmental process"/>
    <property type="evidence" value="ECO:0007669"/>
    <property type="project" value="UniProtKB-ARBA"/>
</dbReference>
<name>A0A1X2IN06_9FUNG</name>
<dbReference type="GO" id="GO:0007189">
    <property type="term" value="P:adenylate cyclase-activating G protein-coupled receptor signaling pathway"/>
    <property type="evidence" value="ECO:0007669"/>
    <property type="project" value="TreeGrafter"/>
</dbReference>
<keyword evidence="3 9" id="KW-0547">Nucleotide-binding</keyword>
<evidence type="ECO:0000256" key="3">
    <source>
        <dbReference type="ARBA" id="ARBA00022741"/>
    </source>
</evidence>
<dbReference type="PANTHER" id="PTHR10218">
    <property type="entry name" value="GTP-BINDING PROTEIN ALPHA SUBUNIT"/>
    <property type="match status" value="1"/>
</dbReference>
<feature type="binding site" evidence="9">
    <location>
        <begin position="71"/>
        <end position="76"/>
    </location>
    <ligand>
        <name>GTP</name>
        <dbReference type="ChEBI" id="CHEBI:37565"/>
    </ligand>
</feature>
<keyword evidence="7" id="KW-0807">Transducer</keyword>
<evidence type="ECO:0000256" key="9">
    <source>
        <dbReference type="PIRSR" id="PIRSR601019-1"/>
    </source>
</evidence>
<dbReference type="GO" id="GO:0003924">
    <property type="term" value="F:GTPase activity"/>
    <property type="evidence" value="ECO:0007669"/>
    <property type="project" value="InterPro"/>
</dbReference>
<gene>
    <name evidence="11" type="ORF">BCR42DRAFT_449145</name>
</gene>
<feature type="binding site" evidence="9">
    <location>
        <position position="354"/>
    </location>
    <ligand>
        <name>GTP</name>
        <dbReference type="ChEBI" id="CHEBI:37565"/>
    </ligand>
</feature>
<accession>A0A1X2IN06</accession>
<dbReference type="GO" id="GO:0001664">
    <property type="term" value="F:G protein-coupled receptor binding"/>
    <property type="evidence" value="ECO:0007669"/>
    <property type="project" value="InterPro"/>
</dbReference>
<evidence type="ECO:0000256" key="4">
    <source>
        <dbReference type="ARBA" id="ARBA00022842"/>
    </source>
</evidence>
<dbReference type="SUPFAM" id="SSF52540">
    <property type="entry name" value="P-loop containing nucleoside triphosphate hydrolases"/>
    <property type="match status" value="1"/>
</dbReference>
<dbReference type="Gene3D" id="1.10.400.10">
    <property type="entry name" value="GI Alpha 1, domain 2-like"/>
    <property type="match status" value="1"/>
</dbReference>
<feature type="binding site" evidence="9">
    <location>
        <begin position="180"/>
        <end position="181"/>
    </location>
    <ligand>
        <name>GTP</name>
        <dbReference type="ChEBI" id="CHEBI:37565"/>
    </ligand>
</feature>
<sequence length="383" mass="44560">MSLSSSSSTSNTWSLQSYLLPLSLRFPSMGICHSGEETKKEQKSLRIDKELERDRGRREKEYKILLLGSGESGKSTLRKQMKILHQDGYSAEELTSWRVIVYRNMIESIQTLIQAILSFHMEFNNEDNNDHARRVLNYQIPGEMKFDLDPELIKSIRQVWEDPIVSQCIEQFGNRFYLMDSASYFFDNIERIGQSDYTPTEQDVLHARLKTTGITEIKFQLGGLLIHMFDVGGQRSERKKWIHCFDSVASIIFCVALSEYDQVLLEESQQNRMLESLSLFESIINSRWFLHTSIMLFLNKVDIFKLKVARCPMQNYFPDYGGGKDPNKAAKYILWRFLQTNRAKLNIYPHLTQATDTYKIKFVFAAVQETLLQNALRDSGMLF</sequence>
<dbReference type="PRINTS" id="PR00318">
    <property type="entry name" value="GPROTEINA"/>
</dbReference>
<evidence type="ECO:0000256" key="8">
    <source>
        <dbReference type="ARBA" id="ARBA00023288"/>
    </source>
</evidence>
<dbReference type="GO" id="GO:0005834">
    <property type="term" value="C:heterotrimeric G-protein complex"/>
    <property type="evidence" value="ECO:0007669"/>
    <property type="project" value="InterPro"/>
</dbReference>
<dbReference type="GO" id="GO:0046872">
    <property type="term" value="F:metal ion binding"/>
    <property type="evidence" value="ECO:0007669"/>
    <property type="project" value="UniProtKB-KW"/>
</dbReference>
<dbReference type="PANTHER" id="PTHR10218:SF369">
    <property type="entry name" value="GUANINE NUCLEOTIDE-BINDING PROTEIN ALPHA-2 SUBUNIT"/>
    <property type="match status" value="1"/>
</dbReference>
<dbReference type="Pfam" id="PF00503">
    <property type="entry name" value="G-alpha"/>
    <property type="match status" value="1"/>
</dbReference>
<dbReference type="Gene3D" id="3.40.50.300">
    <property type="entry name" value="P-loop containing nucleotide triphosphate hydrolases"/>
    <property type="match status" value="1"/>
</dbReference>
<dbReference type="Proteomes" id="UP000193560">
    <property type="component" value="Unassembled WGS sequence"/>
</dbReference>
<evidence type="ECO:0000256" key="7">
    <source>
        <dbReference type="ARBA" id="ARBA00023224"/>
    </source>
</evidence>
<dbReference type="STRING" id="90262.A0A1X2IN06"/>
<feature type="binding site" evidence="10">
    <location>
        <position position="75"/>
    </location>
    <ligand>
        <name>Mg(2+)</name>
        <dbReference type="ChEBI" id="CHEBI:18420"/>
    </ligand>
</feature>